<feature type="region of interest" description="Disordered" evidence="1">
    <location>
        <begin position="1"/>
        <end position="21"/>
    </location>
</feature>
<accession>A0A195D3C9</accession>
<name>A0A195D3C9_9HYME</name>
<dbReference type="GO" id="GO:0005884">
    <property type="term" value="C:actin filament"/>
    <property type="evidence" value="ECO:0007669"/>
    <property type="project" value="TreeGrafter"/>
</dbReference>
<reference evidence="2 3" key="1">
    <citation type="submission" date="2016-03" db="EMBL/GenBank/DDBJ databases">
        <title>Cyphomyrmex costatus WGS genome.</title>
        <authorList>
            <person name="Nygaard S."/>
            <person name="Hu H."/>
            <person name="Boomsma J."/>
            <person name="Zhang G."/>
        </authorList>
    </citation>
    <scope>NUCLEOTIDE SEQUENCE [LARGE SCALE GENOMIC DNA]</scope>
    <source>
        <strain evidence="2">MS0001</strain>
        <tissue evidence="2">Whole body</tissue>
    </source>
</reference>
<dbReference type="PANTHER" id="PTHR48226">
    <property type="entry name" value="OS06G0326200 PROTEIN"/>
    <property type="match status" value="1"/>
</dbReference>
<sequence>QSDRTFASYDRNHPRRQANHSRNVVENCRENASAFFLRAVTTTNDVVAELSGEHAASIPRTLTSLPARRRILNYFFPVNYHHKQYWSNRIATSTLVVAAIPNDGQRRDGGGGGGGGSGGGSSGGGDGGGGGGGGGGGVGGGGGGGGGGKAGTDRREAPYPCYLSRRQAVATTRAYSVLLPYITKGSPRAFHGKCHYPSSG</sequence>
<organism evidence="2 3">
    <name type="scientific">Cyphomyrmex costatus</name>
    <dbReference type="NCBI Taxonomy" id="456900"/>
    <lineage>
        <taxon>Eukaryota</taxon>
        <taxon>Metazoa</taxon>
        <taxon>Ecdysozoa</taxon>
        <taxon>Arthropoda</taxon>
        <taxon>Hexapoda</taxon>
        <taxon>Insecta</taxon>
        <taxon>Pterygota</taxon>
        <taxon>Neoptera</taxon>
        <taxon>Endopterygota</taxon>
        <taxon>Hymenoptera</taxon>
        <taxon>Apocrita</taxon>
        <taxon>Aculeata</taxon>
        <taxon>Formicoidea</taxon>
        <taxon>Formicidae</taxon>
        <taxon>Myrmicinae</taxon>
        <taxon>Cyphomyrmex</taxon>
    </lineage>
</organism>
<feature type="region of interest" description="Disordered" evidence="1">
    <location>
        <begin position="102"/>
        <end position="136"/>
    </location>
</feature>
<dbReference type="Proteomes" id="UP000078542">
    <property type="component" value="Unassembled WGS sequence"/>
</dbReference>
<evidence type="ECO:0000313" key="2">
    <source>
        <dbReference type="EMBL" id="KYN07366.1"/>
    </source>
</evidence>
<proteinExistence type="predicted"/>
<keyword evidence="3" id="KW-1185">Reference proteome</keyword>
<dbReference type="InterPro" id="IPR053099">
    <property type="entry name" value="WAS/WASL-interacting_domain"/>
</dbReference>
<evidence type="ECO:0000313" key="3">
    <source>
        <dbReference type="Proteomes" id="UP000078542"/>
    </source>
</evidence>
<feature type="non-terminal residue" evidence="2">
    <location>
        <position position="1"/>
    </location>
</feature>
<dbReference type="AlphaFoldDB" id="A0A195D3C9"/>
<dbReference type="EMBL" id="KQ976885">
    <property type="protein sequence ID" value="KYN07366.1"/>
    <property type="molecule type" value="Genomic_DNA"/>
</dbReference>
<dbReference type="GO" id="GO:0030048">
    <property type="term" value="P:actin filament-based movement"/>
    <property type="evidence" value="ECO:0007669"/>
    <property type="project" value="TreeGrafter"/>
</dbReference>
<gene>
    <name evidence="2" type="ORF">ALC62_01568</name>
</gene>
<protein>
    <submittedName>
        <fullName evidence="2">Uncharacterized protein</fullName>
    </submittedName>
</protein>
<dbReference type="PANTHER" id="PTHR48226:SF1">
    <property type="entry name" value="WAS_WASL-INTERACTING PROTEIN FAMILY MEMBER 1"/>
    <property type="match status" value="1"/>
</dbReference>
<feature type="compositionally biased region" description="Gly residues" evidence="1">
    <location>
        <begin position="110"/>
        <end position="136"/>
    </location>
</feature>
<evidence type="ECO:0000256" key="1">
    <source>
        <dbReference type="SAM" id="MobiDB-lite"/>
    </source>
</evidence>